<accession>A0A0C2CP99</accession>
<reference evidence="1 2" key="1">
    <citation type="submission" date="2013-12" db="EMBL/GenBank/DDBJ databases">
        <title>Draft genome of the parsitic nematode Ancylostoma duodenale.</title>
        <authorList>
            <person name="Mitreva M."/>
        </authorList>
    </citation>
    <scope>NUCLEOTIDE SEQUENCE [LARGE SCALE GENOMIC DNA]</scope>
    <source>
        <strain evidence="1 2">Zhejiang</strain>
    </source>
</reference>
<evidence type="ECO:0000313" key="2">
    <source>
        <dbReference type="Proteomes" id="UP000054047"/>
    </source>
</evidence>
<dbReference type="EMBL" id="KN732985">
    <property type="protein sequence ID" value="KIH58563.1"/>
    <property type="molecule type" value="Genomic_DNA"/>
</dbReference>
<gene>
    <name evidence="1" type="ORF">ANCDUO_11228</name>
</gene>
<sequence>MIHARSQRHAEPMGERQYLFRKITVVFYTLRHRASLSERCFPAQATMHSLPGTYYNNQCRLPMNQVYGKVTRKELRMMTDDERARYSSPKATFLFENR</sequence>
<dbReference type="AlphaFoldDB" id="A0A0C2CP99"/>
<organism evidence="1 2">
    <name type="scientific">Ancylostoma duodenale</name>
    <dbReference type="NCBI Taxonomy" id="51022"/>
    <lineage>
        <taxon>Eukaryota</taxon>
        <taxon>Metazoa</taxon>
        <taxon>Ecdysozoa</taxon>
        <taxon>Nematoda</taxon>
        <taxon>Chromadorea</taxon>
        <taxon>Rhabditida</taxon>
        <taxon>Rhabditina</taxon>
        <taxon>Rhabditomorpha</taxon>
        <taxon>Strongyloidea</taxon>
        <taxon>Ancylostomatidae</taxon>
        <taxon>Ancylostomatinae</taxon>
        <taxon>Ancylostoma</taxon>
    </lineage>
</organism>
<dbReference type="Proteomes" id="UP000054047">
    <property type="component" value="Unassembled WGS sequence"/>
</dbReference>
<proteinExistence type="predicted"/>
<protein>
    <submittedName>
        <fullName evidence="1">Uncharacterized protein</fullName>
    </submittedName>
</protein>
<keyword evidence="2" id="KW-1185">Reference proteome</keyword>
<name>A0A0C2CP99_9BILA</name>
<evidence type="ECO:0000313" key="1">
    <source>
        <dbReference type="EMBL" id="KIH58563.1"/>
    </source>
</evidence>